<dbReference type="GO" id="GO:0008982">
    <property type="term" value="F:protein-N(PI)-phosphohistidine-sugar phosphotransferase activity"/>
    <property type="evidence" value="ECO:0007669"/>
    <property type="project" value="InterPro"/>
</dbReference>
<keyword evidence="1" id="KW-0597">Phosphoprotein</keyword>
<dbReference type="RefSeq" id="WP_098703261.1">
    <property type="nucleotide sequence ID" value="NZ_NJGI01000005.1"/>
</dbReference>
<evidence type="ECO:0000259" key="6">
    <source>
        <dbReference type="PROSITE" id="PS51372"/>
    </source>
</evidence>
<gene>
    <name evidence="7" type="ORF">RN96_09660</name>
</gene>
<evidence type="ECO:0000256" key="3">
    <source>
        <dbReference type="ARBA" id="ARBA00023015"/>
    </source>
</evidence>
<dbReference type="InterPro" id="IPR013011">
    <property type="entry name" value="PTS_EIIB_2"/>
</dbReference>
<dbReference type="Gene3D" id="1.10.1790.10">
    <property type="entry name" value="PRD domain"/>
    <property type="match status" value="1"/>
</dbReference>
<sequence>MLKKQHFELLKLIENEKSLPKIAELLDLTERSIRYKIDEINEELGVKKIEIKKREFFSSLTDEDMTKLIENIEGESYVYNQKEREELIILYTLMKKDKFLLKEVAEKLGTSKSTIRNDLKNFKKILLNYNIKLLQDNKLKYYFDYLEEDYRYFITTFLYKYVSFDKKYDKIFFDDISYFRKVIYKEIKDEYMTEINSVSKKIKEAELDYMDETLNILVILMVVSQKREKKNSNLKIENIEVLEKREEYLQLKKTFKDFSNTNLIFFTDYLFRITRDERDVFIKFKNWLDISVAINKIVRTFEIENKIDLKNIDVFLDEIFYYIKPLIFRTKRKIKLKNSILKDIKKLYPSIFNFLKKNFYFLEEVIDEKVSDEEIAYLVPFFHKALQNNNKINKKGILVTTYKENIALFLKEDIETEFLIDIDKILTLKSFEQIEKKIENYDYILTTFSVEKDFVKEIEHTKIIELNPILTEKDIKKLEEAGLKKNKKIKMTTLLKVILENSSDVNLKKLINSLDKAFPEKIYNDIDRNKFLLGNFLKKENIFQINLNSFEEILNKFFKLSFLQKSDINDIINKVSNNNFYSYLGEKIGIIFHKLNTKNSQDNVLIAINKKEICINSKKVNTIILINSNCEIKYKAIIYNFVKLFFLNNEFKFNNNRLEIYDYLIITSKI</sequence>
<accession>A0A2B7YIK7</accession>
<dbReference type="InterPro" id="IPR011608">
    <property type="entry name" value="PRD"/>
</dbReference>
<dbReference type="PANTHER" id="PTHR36203:SF1">
    <property type="entry name" value="ASCORBATE-SPECIFIC PTS SYSTEM EIIA COMPONENT"/>
    <property type="match status" value="1"/>
</dbReference>
<proteinExistence type="predicted"/>
<keyword evidence="4" id="KW-0804">Transcription</keyword>
<dbReference type="Proteomes" id="UP000222862">
    <property type="component" value="Unassembled WGS sequence"/>
</dbReference>
<keyword evidence="2" id="KW-0808">Transferase</keyword>
<keyword evidence="2" id="KW-0418">Kinase</keyword>
<dbReference type="Pfam" id="PF08220">
    <property type="entry name" value="HTH_DeoR"/>
    <property type="match status" value="1"/>
</dbReference>
<evidence type="ECO:0000256" key="2">
    <source>
        <dbReference type="ARBA" id="ARBA00022777"/>
    </source>
</evidence>
<feature type="domain" description="PRD" evidence="6">
    <location>
        <begin position="285"/>
        <end position="392"/>
    </location>
</feature>
<dbReference type="AlphaFoldDB" id="A0A2B7YIK7"/>
<reference evidence="7 8" key="1">
    <citation type="submission" date="2017-06" db="EMBL/GenBank/DDBJ databases">
        <title>Genome sequencing of Fusobacterium nucleatum subsp. polymorphum KCOM 1232 (=ChDC F37).</title>
        <authorList>
            <person name="Kook J.-K."/>
            <person name="Park S.-N."/>
            <person name="Lim Y.K."/>
            <person name="Roh H."/>
        </authorList>
    </citation>
    <scope>NUCLEOTIDE SEQUENCE [LARGE SCALE GENOMIC DNA]</scope>
    <source>
        <strain evidence="8">KCOM 1232 ( ChDC F37)</strain>
    </source>
</reference>
<feature type="domain" description="PTS EIIB type-2" evidence="5">
    <location>
        <begin position="394"/>
        <end position="490"/>
    </location>
</feature>
<dbReference type="Pfam" id="PF00874">
    <property type="entry name" value="PRD"/>
    <property type="match status" value="1"/>
</dbReference>
<organism evidence="7 8">
    <name type="scientific">Fusobacterium nucleatum subsp. polymorphum</name>
    <name type="common">Fusobacterium polymorphum</name>
    <dbReference type="NCBI Taxonomy" id="76857"/>
    <lineage>
        <taxon>Bacteria</taxon>
        <taxon>Fusobacteriati</taxon>
        <taxon>Fusobacteriota</taxon>
        <taxon>Fusobacteriia</taxon>
        <taxon>Fusobacteriales</taxon>
        <taxon>Fusobacteriaceae</taxon>
        <taxon>Fusobacterium</taxon>
    </lineage>
</organism>
<evidence type="ECO:0000256" key="1">
    <source>
        <dbReference type="ARBA" id="ARBA00022553"/>
    </source>
</evidence>
<comment type="caution">
    <text evidence="7">The sequence shown here is derived from an EMBL/GenBank/DDBJ whole genome shotgun (WGS) entry which is preliminary data.</text>
</comment>
<dbReference type="GO" id="GO:0016301">
    <property type="term" value="F:kinase activity"/>
    <property type="evidence" value="ECO:0007669"/>
    <property type="project" value="UniProtKB-KW"/>
</dbReference>
<dbReference type="PROSITE" id="PS51372">
    <property type="entry name" value="PRD_2"/>
    <property type="match status" value="1"/>
</dbReference>
<dbReference type="GO" id="GO:0009401">
    <property type="term" value="P:phosphoenolpyruvate-dependent sugar phosphotransferase system"/>
    <property type="evidence" value="ECO:0007669"/>
    <property type="project" value="InterPro"/>
</dbReference>
<dbReference type="InterPro" id="IPR001034">
    <property type="entry name" value="DeoR_HTH"/>
</dbReference>
<dbReference type="PROSITE" id="PS51099">
    <property type="entry name" value="PTS_EIIB_TYPE_2"/>
    <property type="match status" value="1"/>
</dbReference>
<dbReference type="EMBL" id="NJGI01000005">
    <property type="protein sequence ID" value="PGH20457.1"/>
    <property type="molecule type" value="Genomic_DNA"/>
</dbReference>
<evidence type="ECO:0000313" key="7">
    <source>
        <dbReference type="EMBL" id="PGH20457.1"/>
    </source>
</evidence>
<dbReference type="InterPro" id="IPR051351">
    <property type="entry name" value="Ascorbate-PTS_EIIA_comp"/>
</dbReference>
<evidence type="ECO:0000256" key="4">
    <source>
        <dbReference type="ARBA" id="ARBA00023163"/>
    </source>
</evidence>
<evidence type="ECO:0000259" key="5">
    <source>
        <dbReference type="PROSITE" id="PS51099"/>
    </source>
</evidence>
<protein>
    <submittedName>
        <fullName evidence="7">Transcriptional regulator</fullName>
    </submittedName>
</protein>
<keyword evidence="3" id="KW-0805">Transcription regulation</keyword>
<name>A0A2B7YIK7_FUSNP</name>
<dbReference type="SUPFAM" id="SSF63520">
    <property type="entry name" value="PTS-regulatory domain, PRD"/>
    <property type="match status" value="1"/>
</dbReference>
<evidence type="ECO:0000313" key="8">
    <source>
        <dbReference type="Proteomes" id="UP000222862"/>
    </source>
</evidence>
<dbReference type="PANTHER" id="PTHR36203">
    <property type="entry name" value="ASCORBATE-SPECIFIC PTS SYSTEM EIIA COMPONENT"/>
    <property type="match status" value="1"/>
</dbReference>
<dbReference type="GO" id="GO:0003700">
    <property type="term" value="F:DNA-binding transcription factor activity"/>
    <property type="evidence" value="ECO:0007669"/>
    <property type="project" value="InterPro"/>
</dbReference>
<dbReference type="STRING" id="76857.RO02_07555"/>
<dbReference type="InterPro" id="IPR036634">
    <property type="entry name" value="PRD_sf"/>
</dbReference>